<dbReference type="EMBL" id="JACEEZ010018105">
    <property type="protein sequence ID" value="KAG0717176.1"/>
    <property type="molecule type" value="Genomic_DNA"/>
</dbReference>
<evidence type="ECO:0000256" key="1">
    <source>
        <dbReference type="SAM" id="Phobius"/>
    </source>
</evidence>
<keyword evidence="1" id="KW-0472">Membrane</keyword>
<feature type="transmembrane region" description="Helical" evidence="1">
    <location>
        <begin position="20"/>
        <end position="43"/>
    </location>
</feature>
<organism evidence="2 3">
    <name type="scientific">Chionoecetes opilio</name>
    <name type="common">Atlantic snow crab</name>
    <name type="synonym">Cancer opilio</name>
    <dbReference type="NCBI Taxonomy" id="41210"/>
    <lineage>
        <taxon>Eukaryota</taxon>
        <taxon>Metazoa</taxon>
        <taxon>Ecdysozoa</taxon>
        <taxon>Arthropoda</taxon>
        <taxon>Crustacea</taxon>
        <taxon>Multicrustacea</taxon>
        <taxon>Malacostraca</taxon>
        <taxon>Eumalacostraca</taxon>
        <taxon>Eucarida</taxon>
        <taxon>Decapoda</taxon>
        <taxon>Pleocyemata</taxon>
        <taxon>Brachyura</taxon>
        <taxon>Eubrachyura</taxon>
        <taxon>Majoidea</taxon>
        <taxon>Majidae</taxon>
        <taxon>Chionoecetes</taxon>
    </lineage>
</organism>
<sequence>MMSRHGSLGAPFITDLVGSMYPSAPFVIFGSAALLAGVGTFLLPETRGHVLLDTVAHLEARHSREGEELAMSWAALDGKHLAWYAETVVIPRSHRLAGLTVTLFALSRSKGHRPLFSSQADGT</sequence>
<dbReference type="OrthoDB" id="5296287at2759"/>
<comment type="caution">
    <text evidence="2">The sequence shown here is derived from an EMBL/GenBank/DDBJ whole genome shotgun (WGS) entry which is preliminary data.</text>
</comment>
<gene>
    <name evidence="2" type="primary">SLC22A6_8</name>
    <name evidence="2" type="ORF">GWK47_054996</name>
</gene>
<dbReference type="AlphaFoldDB" id="A0A8J4Y5L2"/>
<keyword evidence="1" id="KW-1133">Transmembrane helix</keyword>
<proteinExistence type="predicted"/>
<accession>A0A8J4Y5L2</accession>
<name>A0A8J4Y5L2_CHIOP</name>
<keyword evidence="3" id="KW-1185">Reference proteome</keyword>
<evidence type="ECO:0000313" key="2">
    <source>
        <dbReference type="EMBL" id="KAG0717176.1"/>
    </source>
</evidence>
<dbReference type="Proteomes" id="UP000770661">
    <property type="component" value="Unassembled WGS sequence"/>
</dbReference>
<reference evidence="2" key="1">
    <citation type="submission" date="2020-07" db="EMBL/GenBank/DDBJ databases">
        <title>The High-quality genome of the commercially important snow crab, Chionoecetes opilio.</title>
        <authorList>
            <person name="Jeong J.-H."/>
            <person name="Ryu S."/>
        </authorList>
    </citation>
    <scope>NUCLEOTIDE SEQUENCE</scope>
    <source>
        <strain evidence="2">MADBK_172401_WGS</strain>
        <tissue evidence="2">Digestive gland</tissue>
    </source>
</reference>
<evidence type="ECO:0000313" key="3">
    <source>
        <dbReference type="Proteomes" id="UP000770661"/>
    </source>
</evidence>
<protein>
    <submittedName>
        <fullName evidence="2">Solute carrier family 22 member 6</fullName>
    </submittedName>
</protein>
<keyword evidence="1" id="KW-0812">Transmembrane</keyword>